<sequence length="229" mass="24992">MSNRTGIFLQVRLGSSRLPGKALLEIEGKAIITHAMQALSAVDIDCRAILTDSSSANRLKPLAAASGFSLFEGAAEDVLDRYVSAAAEYGVDTIIRATGDNPLVDAEAAGLILQNHIECNADYSGFDDMPLGTGVEVLKTSALRAAANQSDDSYDHEHVSPYLYKNPTLFKINRFRAPERFCLPGSAVTVDTPDDFEYIRGLYAALYKGKPLTITDIIPWLRENRRAHE</sequence>
<dbReference type="PANTHER" id="PTHR42866">
    <property type="entry name" value="3-DEOXY-MANNO-OCTULOSONATE CYTIDYLYLTRANSFERASE"/>
    <property type="match status" value="1"/>
</dbReference>
<dbReference type="PANTHER" id="PTHR42866:SF1">
    <property type="entry name" value="SPORE COAT POLYSACCHARIDE BIOSYNTHESIS PROTEIN SPSF"/>
    <property type="match status" value="1"/>
</dbReference>
<dbReference type="AlphaFoldDB" id="A0AAJ1IF98"/>
<accession>A0AAJ1IF98</accession>
<keyword evidence="1" id="KW-0548">Nucleotidyltransferase</keyword>
<dbReference type="EMBL" id="JAQQAL010000042">
    <property type="protein sequence ID" value="MDC7228194.1"/>
    <property type="molecule type" value="Genomic_DNA"/>
</dbReference>
<keyword evidence="1" id="KW-0808">Transferase</keyword>
<evidence type="ECO:0000313" key="1">
    <source>
        <dbReference type="EMBL" id="MDC7228194.1"/>
    </source>
</evidence>
<dbReference type="Proteomes" id="UP001221217">
    <property type="component" value="Unassembled WGS sequence"/>
</dbReference>
<comment type="caution">
    <text evidence="1">The sequence shown here is derived from an EMBL/GenBank/DDBJ whole genome shotgun (WGS) entry which is preliminary data.</text>
</comment>
<protein>
    <submittedName>
        <fullName evidence="1">Acylneuraminate cytidylyltransferase</fullName>
    </submittedName>
</protein>
<dbReference type="Pfam" id="PF02348">
    <property type="entry name" value="CTP_transf_3"/>
    <property type="match status" value="1"/>
</dbReference>
<dbReference type="Gene3D" id="3.90.550.10">
    <property type="entry name" value="Spore Coat Polysaccharide Biosynthesis Protein SpsA, Chain A"/>
    <property type="match status" value="1"/>
</dbReference>
<dbReference type="SUPFAM" id="SSF53448">
    <property type="entry name" value="Nucleotide-diphospho-sugar transferases"/>
    <property type="match status" value="1"/>
</dbReference>
<dbReference type="GO" id="GO:0016779">
    <property type="term" value="F:nucleotidyltransferase activity"/>
    <property type="evidence" value="ECO:0007669"/>
    <property type="project" value="UniProtKB-KW"/>
</dbReference>
<name>A0AAJ1IF98_9SPIO</name>
<dbReference type="GO" id="GO:0005829">
    <property type="term" value="C:cytosol"/>
    <property type="evidence" value="ECO:0007669"/>
    <property type="project" value="TreeGrafter"/>
</dbReference>
<dbReference type="InterPro" id="IPR029044">
    <property type="entry name" value="Nucleotide-diphossugar_trans"/>
</dbReference>
<reference evidence="1 2" key="1">
    <citation type="submission" date="2022-12" db="EMBL/GenBank/DDBJ databases">
        <title>Metagenome assembled genome from gulf of manar.</title>
        <authorList>
            <person name="Kohli P."/>
            <person name="Pk S."/>
            <person name="Venkata Ramana C."/>
            <person name="Sasikala C."/>
        </authorList>
    </citation>
    <scope>NUCLEOTIDE SEQUENCE [LARGE SCALE GENOMIC DNA]</scope>
    <source>
        <strain evidence="1">JB008</strain>
    </source>
</reference>
<proteinExistence type="predicted"/>
<gene>
    <name evidence="1" type="ORF">PQJ61_15640</name>
</gene>
<evidence type="ECO:0000313" key="2">
    <source>
        <dbReference type="Proteomes" id="UP001221217"/>
    </source>
</evidence>
<dbReference type="InterPro" id="IPR003329">
    <property type="entry name" value="Cytidylyl_trans"/>
</dbReference>
<organism evidence="1 2">
    <name type="scientific">Candidatus Thalassospirochaeta sargassi</name>
    <dbReference type="NCBI Taxonomy" id="3119039"/>
    <lineage>
        <taxon>Bacteria</taxon>
        <taxon>Pseudomonadati</taxon>
        <taxon>Spirochaetota</taxon>
        <taxon>Spirochaetia</taxon>
        <taxon>Spirochaetales</taxon>
        <taxon>Spirochaetaceae</taxon>
        <taxon>Candidatus Thalassospirochaeta</taxon>
    </lineage>
</organism>